<dbReference type="GO" id="GO:0010828">
    <property type="term" value="P:positive regulation of D-glucose transmembrane transport"/>
    <property type="evidence" value="ECO:0007669"/>
    <property type="project" value="EnsemblFungi"/>
</dbReference>
<dbReference type="AlphaFoldDB" id="C4QWR6"/>
<evidence type="ECO:0000256" key="5">
    <source>
        <dbReference type="ARBA" id="ARBA00022843"/>
    </source>
</evidence>
<keyword evidence="3" id="KW-1017">Isopeptide bond</keyword>
<evidence type="ECO:0000256" key="2">
    <source>
        <dbReference type="ARBA" id="ARBA00006019"/>
    </source>
</evidence>
<evidence type="ECO:0000256" key="8">
    <source>
        <dbReference type="RuleBase" id="RU003829"/>
    </source>
</evidence>
<dbReference type="SMR" id="C4QWR6"/>
<organism evidence="10 11">
    <name type="scientific">Komagataella phaffii (strain GS115 / ATCC 20864)</name>
    <name type="common">Yeast</name>
    <name type="synonym">Pichia pastoris</name>
    <dbReference type="NCBI Taxonomy" id="644223"/>
    <lineage>
        <taxon>Eukaryota</taxon>
        <taxon>Fungi</taxon>
        <taxon>Dikarya</taxon>
        <taxon>Ascomycota</taxon>
        <taxon>Saccharomycotina</taxon>
        <taxon>Pichiomycetes</taxon>
        <taxon>Pichiales</taxon>
        <taxon>Pichiaceae</taxon>
        <taxon>Komagataella</taxon>
    </lineage>
</organism>
<sequence length="780" mass="90658">MAEKLPKSDDLKATWSFVEPGLQLILGSDSVATVTPKMYMNVYTAIYNYCINKSRTPTQDSSYGSGSNSTTNASLVGGEIYLKLQQYLIEYIQQLEKKPEESFLQFYVRRWVRFTIGAGYLNNVFDYMNRYWVKKERSNGRRDIYDVNTLCLLTWRDFMFRPNLEILLEEILTQVELQRLHKIELNMEISFAIKSFVSLGFDINDLKKQNLSVYITDFEKAYLDATLKFYTEESDEFLETNGVVEYMKKVDTRLAEENSRANIILIEHTKRPLADVLNNALIERHVEVMYEEFNNLLDQKQTEDIYRMYSLLQRVPPTLEPLLIKFEAYVKQQGLKAVAELKQSQAAAESMGAASKKYQALLPKLYIKTLLQVYERFNEVVYMAFGNNPLFVKSLDNACRDYINNNSIAMPGIDNNGPTVFKGNSKTPELLARYGDTLLKKKAKDSDATADMSADELMNIFKFIADKDAFETHYRRLLARRLINGNMVSEEEEESIIQKLKEFNSLEYTTKMSNMFADMKASKDLRYWFKEQEESDNTDLNIFVLSQTAWPFPQFKQPFTLPDELLGTKEQFEKLYSEKHSGRRLKWLWNLCRGEMKANLARPGKPPFILTVNLFQMSILLPFNKRETYSFEELHEITNLTPEHLESCITPLVKYKLLIQSPEGSENTGKSSTKFTVVKEYKSKKMKVNFMQGVKLDQKHDHDDAQKEIEDDRRSFLQACIVRIMKARKVLKHSALINEVVQQSHARFQPSVGDIKKAIDLLIEKEYLNRVDGDSYEYLA</sequence>
<dbReference type="GO" id="GO:0031625">
    <property type="term" value="F:ubiquitin protein ligase binding"/>
    <property type="evidence" value="ECO:0007669"/>
    <property type="project" value="InterPro"/>
</dbReference>
<dbReference type="GO" id="GO:0030674">
    <property type="term" value="F:protein-macromolecule adaptor activity"/>
    <property type="evidence" value="ECO:0007669"/>
    <property type="project" value="EnsemblFungi"/>
</dbReference>
<dbReference type="SUPFAM" id="SSF46785">
    <property type="entry name" value="Winged helix' DNA-binding domain"/>
    <property type="match status" value="1"/>
</dbReference>
<dbReference type="Pfam" id="PF26557">
    <property type="entry name" value="Cullin_AB"/>
    <property type="match status" value="1"/>
</dbReference>
<dbReference type="InterPro" id="IPR016159">
    <property type="entry name" value="Cullin_repeat-like_dom_sf"/>
</dbReference>
<keyword evidence="11" id="KW-1185">Reference proteome</keyword>
<dbReference type="GO" id="GO:0000086">
    <property type="term" value="P:G2/M transition of mitotic cell cycle"/>
    <property type="evidence" value="ECO:0007669"/>
    <property type="project" value="EnsemblFungi"/>
</dbReference>
<dbReference type="STRING" id="644223.C4QWR6"/>
<evidence type="ECO:0000256" key="3">
    <source>
        <dbReference type="ARBA" id="ARBA00022499"/>
    </source>
</evidence>
<dbReference type="InterPro" id="IPR019559">
    <property type="entry name" value="Cullin_neddylation_domain"/>
</dbReference>
<dbReference type="OMA" id="IREWDRY"/>
<proteinExistence type="inferred from homology"/>
<keyword evidence="5" id="KW-0832">Ubl conjugation</keyword>
<dbReference type="GO" id="GO:0030466">
    <property type="term" value="P:silent mating-type cassette heterochromatin formation"/>
    <property type="evidence" value="ECO:0007669"/>
    <property type="project" value="EnsemblFungi"/>
</dbReference>
<dbReference type="InterPro" id="IPR036388">
    <property type="entry name" value="WH-like_DNA-bd_sf"/>
</dbReference>
<comment type="similarity">
    <text evidence="2 7 8">Belongs to the cullin family.</text>
</comment>
<dbReference type="InterPro" id="IPR001373">
    <property type="entry name" value="Cullin_N"/>
</dbReference>
<dbReference type="PROSITE" id="PS50069">
    <property type="entry name" value="CULLIN_2"/>
    <property type="match status" value="1"/>
</dbReference>
<evidence type="ECO:0000256" key="1">
    <source>
        <dbReference type="ARBA" id="ARBA00004906"/>
    </source>
</evidence>
<dbReference type="SMART" id="SM00884">
    <property type="entry name" value="Cullin_Nedd8"/>
    <property type="match status" value="1"/>
</dbReference>
<dbReference type="GO" id="GO:0000082">
    <property type="term" value="P:G1/S transition of mitotic cell cycle"/>
    <property type="evidence" value="ECO:0007669"/>
    <property type="project" value="EnsemblFungi"/>
</dbReference>
<dbReference type="HOGENOM" id="CLU_004747_6_1_1"/>
<evidence type="ECO:0000313" key="11">
    <source>
        <dbReference type="Proteomes" id="UP000000314"/>
    </source>
</evidence>
<dbReference type="GO" id="GO:0043224">
    <property type="term" value="C:nuclear SCF ubiquitin ligase complex"/>
    <property type="evidence" value="ECO:0007669"/>
    <property type="project" value="EnsemblFungi"/>
</dbReference>
<reference evidence="10 11" key="1">
    <citation type="journal article" date="2009" name="Nat. Biotechnol.">
        <title>Genome sequence of the recombinant protein production host Pichia pastoris.</title>
        <authorList>
            <person name="De Schutter K."/>
            <person name="Lin Y.C."/>
            <person name="Tiels P."/>
            <person name="Van Hecke A."/>
            <person name="Glinka S."/>
            <person name="Weber-Lehmann J."/>
            <person name="Rouze P."/>
            <person name="Van de Peer Y."/>
            <person name="Callewaert N."/>
        </authorList>
    </citation>
    <scope>NUCLEOTIDE SEQUENCE [LARGE SCALE GENOMIC DNA]</scope>
    <source>
        <strain evidence="11">GS115 / ATCC 20864</strain>
    </source>
</reference>
<dbReference type="InParanoid" id="C4QWR6"/>
<dbReference type="Proteomes" id="UP000000314">
    <property type="component" value="Chromosome 1"/>
</dbReference>
<evidence type="ECO:0000256" key="4">
    <source>
        <dbReference type="ARBA" id="ARBA00022786"/>
    </source>
</evidence>
<dbReference type="InterPro" id="IPR059120">
    <property type="entry name" value="Cullin-like_AB"/>
</dbReference>
<dbReference type="PROSITE" id="PS01256">
    <property type="entry name" value="CULLIN_1"/>
    <property type="match status" value="1"/>
</dbReference>
<dbReference type="FunFam" id="1.20.1310.10:FF:000029">
    <property type="entry name" value="Cullin homolog 1"/>
    <property type="match status" value="1"/>
</dbReference>
<dbReference type="Gene3D" id="1.20.1310.10">
    <property type="entry name" value="Cullin Repeats"/>
    <property type="match status" value="4"/>
</dbReference>
<dbReference type="InterPro" id="IPR016157">
    <property type="entry name" value="Cullin_CS"/>
</dbReference>
<dbReference type="eggNOG" id="KOG2166">
    <property type="taxonomic scope" value="Eukaryota"/>
</dbReference>
<dbReference type="EMBL" id="FN392319">
    <property type="protein sequence ID" value="CAY67689.1"/>
    <property type="molecule type" value="Genomic_DNA"/>
</dbReference>
<evidence type="ECO:0000256" key="7">
    <source>
        <dbReference type="PROSITE-ProRule" id="PRU00330"/>
    </source>
</evidence>
<dbReference type="GeneID" id="8196579"/>
<dbReference type="GO" id="GO:0061630">
    <property type="term" value="F:ubiquitin protein ligase activity"/>
    <property type="evidence" value="ECO:0007669"/>
    <property type="project" value="EnsemblFungi"/>
</dbReference>
<dbReference type="SUPFAM" id="SSF74788">
    <property type="entry name" value="Cullin repeat-like"/>
    <property type="match status" value="1"/>
</dbReference>
<dbReference type="Pfam" id="PF10557">
    <property type="entry name" value="Cullin_Nedd8"/>
    <property type="match status" value="1"/>
</dbReference>
<dbReference type="Gene3D" id="1.10.10.10">
    <property type="entry name" value="Winged helix-like DNA-binding domain superfamily/Winged helix DNA-binding domain"/>
    <property type="match status" value="1"/>
</dbReference>
<name>C4QWR6_KOMPG</name>
<dbReference type="InterPro" id="IPR016158">
    <property type="entry name" value="Cullin_homology"/>
</dbReference>
<dbReference type="KEGG" id="ppa:PAS_chr1-1_0312"/>
<dbReference type="FunFam" id="1.20.1310.10:FF:000014">
    <property type="entry name" value="Cullin 5"/>
    <property type="match status" value="1"/>
</dbReference>
<dbReference type="GO" id="GO:0031146">
    <property type="term" value="P:SCF-dependent proteasomal ubiquitin-dependent protein catabolic process"/>
    <property type="evidence" value="ECO:0007669"/>
    <property type="project" value="EnsemblFungi"/>
</dbReference>
<dbReference type="RefSeq" id="XP_002489970.1">
    <property type="nucleotide sequence ID" value="XM_002489925.1"/>
</dbReference>
<dbReference type="InterPro" id="IPR045093">
    <property type="entry name" value="Cullin"/>
</dbReference>
<dbReference type="SUPFAM" id="SSF75632">
    <property type="entry name" value="Cullin homology domain"/>
    <property type="match status" value="1"/>
</dbReference>
<dbReference type="Gene3D" id="3.30.230.130">
    <property type="entry name" value="Cullin, Chain C, Domain 2"/>
    <property type="match status" value="1"/>
</dbReference>
<evidence type="ECO:0000256" key="6">
    <source>
        <dbReference type="ARBA" id="ARBA00040451"/>
    </source>
</evidence>
<dbReference type="FunFam" id="1.10.10.10:FF:000014">
    <property type="entry name" value="Cullin 1"/>
    <property type="match status" value="1"/>
</dbReference>
<dbReference type="SMART" id="SM00182">
    <property type="entry name" value="CULLIN"/>
    <property type="match status" value="1"/>
</dbReference>
<keyword evidence="4" id="KW-0833">Ubl conjugation pathway</keyword>
<comment type="pathway">
    <text evidence="1">Protein modification; protein ubiquitination.</text>
</comment>
<dbReference type="FunCoup" id="C4QWR6">
    <property type="interactions" value="1070"/>
</dbReference>
<dbReference type="InterPro" id="IPR036390">
    <property type="entry name" value="WH_DNA-bd_sf"/>
</dbReference>
<evidence type="ECO:0000313" key="10">
    <source>
        <dbReference type="EMBL" id="CAY67689.1"/>
    </source>
</evidence>
<protein>
    <recommendedName>
        <fullName evidence="6">Cullin-5</fullName>
    </recommendedName>
</protein>
<evidence type="ECO:0000259" key="9">
    <source>
        <dbReference type="PROSITE" id="PS50069"/>
    </source>
</evidence>
<feature type="domain" description="Cullin family profile" evidence="9">
    <location>
        <begin position="426"/>
        <end position="653"/>
    </location>
</feature>
<dbReference type="PANTHER" id="PTHR11932">
    <property type="entry name" value="CULLIN"/>
    <property type="match status" value="1"/>
</dbReference>
<dbReference type="GO" id="GO:0003688">
    <property type="term" value="F:DNA replication origin binding"/>
    <property type="evidence" value="ECO:0007669"/>
    <property type="project" value="EnsemblFungi"/>
</dbReference>
<dbReference type="Pfam" id="PF00888">
    <property type="entry name" value="Cullin"/>
    <property type="match status" value="1"/>
</dbReference>
<dbReference type="InterPro" id="IPR036317">
    <property type="entry name" value="Cullin_homology_sf"/>
</dbReference>
<gene>
    <name evidence="10" type="ordered locus">PAS_chr1-1_0312</name>
</gene>
<accession>C4QWR6</accession>
<dbReference type="OrthoDB" id="27073at2759"/>